<accession>A0A9K3JRJ4</accession>
<name>A0A9K3JRJ4_HELAN</name>
<evidence type="ECO:0000313" key="2">
    <source>
        <dbReference type="EMBL" id="KAF5820004.1"/>
    </source>
</evidence>
<keyword evidence="3" id="KW-1185">Reference proteome</keyword>
<protein>
    <submittedName>
        <fullName evidence="2">Uncharacterized protein</fullName>
    </submittedName>
</protein>
<evidence type="ECO:0000313" key="3">
    <source>
        <dbReference type="Proteomes" id="UP000215914"/>
    </source>
</evidence>
<dbReference type="Gramene" id="mRNA:HanXRQr2_Chr02g0083991">
    <property type="protein sequence ID" value="mRNA:HanXRQr2_Chr02g0083991"/>
    <property type="gene ID" value="HanXRQr2_Chr02g0083991"/>
</dbReference>
<organism evidence="2 3">
    <name type="scientific">Helianthus annuus</name>
    <name type="common">Common sunflower</name>
    <dbReference type="NCBI Taxonomy" id="4232"/>
    <lineage>
        <taxon>Eukaryota</taxon>
        <taxon>Viridiplantae</taxon>
        <taxon>Streptophyta</taxon>
        <taxon>Embryophyta</taxon>
        <taxon>Tracheophyta</taxon>
        <taxon>Spermatophyta</taxon>
        <taxon>Magnoliopsida</taxon>
        <taxon>eudicotyledons</taxon>
        <taxon>Gunneridae</taxon>
        <taxon>Pentapetalae</taxon>
        <taxon>asterids</taxon>
        <taxon>campanulids</taxon>
        <taxon>Asterales</taxon>
        <taxon>Asteraceae</taxon>
        <taxon>Asteroideae</taxon>
        <taxon>Heliantheae alliance</taxon>
        <taxon>Heliantheae</taxon>
        <taxon>Helianthus</taxon>
    </lineage>
</organism>
<dbReference type="EMBL" id="MNCJ02000317">
    <property type="protein sequence ID" value="KAF5820004.1"/>
    <property type="molecule type" value="Genomic_DNA"/>
</dbReference>
<sequence length="99" mass="10756">MFSQSGSVSQAGFRSSNGKSSQPNNNLYCGFQFYGQPTSAPTPPAALISSFYQQPQLQLNTSKATQPPSVRLSLLNRCTCCSFSTTCERKVGDQIHNLD</sequence>
<feature type="region of interest" description="Disordered" evidence="1">
    <location>
        <begin position="1"/>
        <end position="23"/>
    </location>
</feature>
<evidence type="ECO:0000256" key="1">
    <source>
        <dbReference type="SAM" id="MobiDB-lite"/>
    </source>
</evidence>
<reference evidence="2" key="1">
    <citation type="journal article" date="2017" name="Nature">
        <title>The sunflower genome provides insights into oil metabolism, flowering and Asterid evolution.</title>
        <authorList>
            <person name="Badouin H."/>
            <person name="Gouzy J."/>
            <person name="Grassa C.J."/>
            <person name="Murat F."/>
            <person name="Staton S.E."/>
            <person name="Cottret L."/>
            <person name="Lelandais-Briere C."/>
            <person name="Owens G.L."/>
            <person name="Carrere S."/>
            <person name="Mayjonade B."/>
            <person name="Legrand L."/>
            <person name="Gill N."/>
            <person name="Kane N.C."/>
            <person name="Bowers J.E."/>
            <person name="Hubner S."/>
            <person name="Bellec A."/>
            <person name="Berard A."/>
            <person name="Berges H."/>
            <person name="Blanchet N."/>
            <person name="Boniface M.C."/>
            <person name="Brunel D."/>
            <person name="Catrice O."/>
            <person name="Chaidir N."/>
            <person name="Claudel C."/>
            <person name="Donnadieu C."/>
            <person name="Faraut T."/>
            <person name="Fievet G."/>
            <person name="Helmstetter N."/>
            <person name="King M."/>
            <person name="Knapp S.J."/>
            <person name="Lai Z."/>
            <person name="Le Paslier M.C."/>
            <person name="Lippi Y."/>
            <person name="Lorenzon L."/>
            <person name="Mandel J.R."/>
            <person name="Marage G."/>
            <person name="Marchand G."/>
            <person name="Marquand E."/>
            <person name="Bret-Mestries E."/>
            <person name="Morien E."/>
            <person name="Nambeesan S."/>
            <person name="Nguyen T."/>
            <person name="Pegot-Espagnet P."/>
            <person name="Pouilly N."/>
            <person name="Raftis F."/>
            <person name="Sallet E."/>
            <person name="Schiex T."/>
            <person name="Thomas J."/>
            <person name="Vandecasteele C."/>
            <person name="Vares D."/>
            <person name="Vear F."/>
            <person name="Vautrin S."/>
            <person name="Crespi M."/>
            <person name="Mangin B."/>
            <person name="Burke J.M."/>
            <person name="Salse J."/>
            <person name="Munos S."/>
            <person name="Vincourt P."/>
            <person name="Rieseberg L.H."/>
            <person name="Langlade N.B."/>
        </authorList>
    </citation>
    <scope>NUCLEOTIDE SEQUENCE</scope>
    <source>
        <tissue evidence="2">Leaves</tissue>
    </source>
</reference>
<comment type="caution">
    <text evidence="2">The sequence shown here is derived from an EMBL/GenBank/DDBJ whole genome shotgun (WGS) entry which is preliminary data.</text>
</comment>
<dbReference type="AlphaFoldDB" id="A0A9K3JRJ4"/>
<reference evidence="2" key="2">
    <citation type="submission" date="2020-06" db="EMBL/GenBank/DDBJ databases">
        <title>Helianthus annuus Genome sequencing and assembly Release 2.</title>
        <authorList>
            <person name="Gouzy J."/>
            <person name="Langlade N."/>
            <person name="Munos S."/>
        </authorList>
    </citation>
    <scope>NUCLEOTIDE SEQUENCE</scope>
    <source>
        <tissue evidence="2">Leaves</tissue>
    </source>
</reference>
<gene>
    <name evidence="2" type="ORF">HanXRQr2_Chr02g0083991</name>
</gene>
<proteinExistence type="predicted"/>
<dbReference type="Proteomes" id="UP000215914">
    <property type="component" value="Unassembled WGS sequence"/>
</dbReference>